<dbReference type="OrthoDB" id="9986205at2"/>
<dbReference type="STRING" id="340021.TM5383_00229"/>
<accession>A0A0P1GLP6</accession>
<organism evidence="2 3">
    <name type="scientific">Thalassovita mediterranea</name>
    <dbReference type="NCBI Taxonomy" id="340021"/>
    <lineage>
        <taxon>Bacteria</taxon>
        <taxon>Pseudomonadati</taxon>
        <taxon>Pseudomonadota</taxon>
        <taxon>Alphaproteobacteria</taxon>
        <taxon>Rhodobacterales</taxon>
        <taxon>Roseobacteraceae</taxon>
        <taxon>Thalassovita</taxon>
    </lineage>
</organism>
<protein>
    <recommendedName>
        <fullName evidence="4">DUF202 domain-containing protein</fullName>
    </recommendedName>
</protein>
<reference evidence="2 3" key="1">
    <citation type="submission" date="2015-09" db="EMBL/GenBank/DDBJ databases">
        <authorList>
            <consortium name="Swine Surveillance"/>
        </authorList>
    </citation>
    <scope>NUCLEOTIDE SEQUENCE [LARGE SCALE GENOMIC DNA]</scope>
    <source>
        <strain evidence="2 3">CECT 8383</strain>
    </source>
</reference>
<dbReference type="Proteomes" id="UP000051681">
    <property type="component" value="Unassembled WGS sequence"/>
</dbReference>
<dbReference type="AlphaFoldDB" id="A0A0P1GLP6"/>
<keyword evidence="1" id="KW-0812">Transmembrane</keyword>
<name>A0A0P1GLP6_9RHOB</name>
<proteinExistence type="predicted"/>
<feature type="transmembrane region" description="Helical" evidence="1">
    <location>
        <begin position="96"/>
        <end position="121"/>
    </location>
</feature>
<feature type="transmembrane region" description="Helical" evidence="1">
    <location>
        <begin position="20"/>
        <end position="43"/>
    </location>
</feature>
<sequence length="126" mass="13627">MLGENSEISRLEQANTLGLAYLRTMVTLNGGAILALLTFIGNAQAQTAFFVPLHTLRLSLACFLVALVSLLVALVVSYSFTATAPESRYSIFWNRWIVALNSILALMSLVTFALGVLFLLLGTSSK</sequence>
<evidence type="ECO:0000313" key="2">
    <source>
        <dbReference type="EMBL" id="CUH83047.1"/>
    </source>
</evidence>
<dbReference type="EMBL" id="CYSF01000001">
    <property type="protein sequence ID" value="CUH83047.1"/>
    <property type="molecule type" value="Genomic_DNA"/>
</dbReference>
<evidence type="ECO:0000256" key="1">
    <source>
        <dbReference type="SAM" id="Phobius"/>
    </source>
</evidence>
<keyword evidence="3" id="KW-1185">Reference proteome</keyword>
<evidence type="ECO:0000313" key="3">
    <source>
        <dbReference type="Proteomes" id="UP000051681"/>
    </source>
</evidence>
<keyword evidence="1" id="KW-1133">Transmembrane helix</keyword>
<keyword evidence="1" id="KW-0472">Membrane</keyword>
<feature type="transmembrane region" description="Helical" evidence="1">
    <location>
        <begin position="55"/>
        <end position="76"/>
    </location>
</feature>
<gene>
    <name evidence="2" type="ORF">TM5383_00229</name>
</gene>
<evidence type="ECO:0008006" key="4">
    <source>
        <dbReference type="Google" id="ProtNLM"/>
    </source>
</evidence>